<evidence type="ECO:0000256" key="1">
    <source>
        <dbReference type="ARBA" id="ARBA00022741"/>
    </source>
</evidence>
<dbReference type="SUPFAM" id="SSF52172">
    <property type="entry name" value="CheY-like"/>
    <property type="match status" value="1"/>
</dbReference>
<feature type="domain" description="Sigma-54 factor interaction" evidence="8">
    <location>
        <begin position="163"/>
        <end position="392"/>
    </location>
</feature>
<dbReference type="GO" id="GO:0000160">
    <property type="term" value="P:phosphorelay signal transduction system"/>
    <property type="evidence" value="ECO:0007669"/>
    <property type="project" value="InterPro"/>
</dbReference>
<feature type="compositionally biased region" description="Basic and acidic residues" evidence="7">
    <location>
        <begin position="131"/>
        <end position="147"/>
    </location>
</feature>
<dbReference type="SMART" id="SM00382">
    <property type="entry name" value="AAA"/>
    <property type="match status" value="1"/>
</dbReference>
<keyword evidence="1" id="KW-0547">Nucleotide-binding</keyword>
<proteinExistence type="predicted"/>
<dbReference type="PROSITE" id="PS50110">
    <property type="entry name" value="RESPONSE_REGULATORY"/>
    <property type="match status" value="1"/>
</dbReference>
<dbReference type="PRINTS" id="PR01590">
    <property type="entry name" value="HTHFIS"/>
</dbReference>
<evidence type="ECO:0000256" key="6">
    <source>
        <dbReference type="PROSITE-ProRule" id="PRU00169"/>
    </source>
</evidence>
<dbReference type="InterPro" id="IPR025662">
    <property type="entry name" value="Sigma_54_int_dom_ATP-bd_1"/>
</dbReference>
<dbReference type="InterPro" id="IPR009057">
    <property type="entry name" value="Homeodomain-like_sf"/>
</dbReference>
<dbReference type="SMART" id="SM00448">
    <property type="entry name" value="REC"/>
    <property type="match status" value="1"/>
</dbReference>
<gene>
    <name evidence="10" type="ORF">FSB73_20150</name>
</gene>
<dbReference type="GO" id="GO:0043565">
    <property type="term" value="F:sequence-specific DNA binding"/>
    <property type="evidence" value="ECO:0007669"/>
    <property type="project" value="InterPro"/>
</dbReference>
<dbReference type="Gene3D" id="3.40.50.300">
    <property type="entry name" value="P-loop containing nucleotide triphosphate hydrolases"/>
    <property type="match status" value="1"/>
</dbReference>
<keyword evidence="6" id="KW-0597">Phosphoprotein</keyword>
<dbReference type="CDD" id="cd00156">
    <property type="entry name" value="REC"/>
    <property type="match status" value="1"/>
</dbReference>
<dbReference type="FunFam" id="3.40.50.300:FF:000006">
    <property type="entry name" value="DNA-binding transcriptional regulator NtrC"/>
    <property type="match status" value="1"/>
</dbReference>
<dbReference type="InterPro" id="IPR025943">
    <property type="entry name" value="Sigma_54_int_dom_ATP-bd_2"/>
</dbReference>
<dbReference type="InterPro" id="IPR001789">
    <property type="entry name" value="Sig_transdc_resp-reg_receiver"/>
</dbReference>
<dbReference type="CDD" id="cd00009">
    <property type="entry name" value="AAA"/>
    <property type="match status" value="1"/>
</dbReference>
<dbReference type="AlphaFoldDB" id="A0A5B8VPT1"/>
<feature type="modified residue" description="4-aspartylphosphate" evidence="6">
    <location>
        <position position="53"/>
    </location>
</feature>
<dbReference type="InterPro" id="IPR058031">
    <property type="entry name" value="AAA_lid_NorR"/>
</dbReference>
<dbReference type="InterPro" id="IPR002078">
    <property type="entry name" value="Sigma_54_int"/>
</dbReference>
<evidence type="ECO:0000256" key="7">
    <source>
        <dbReference type="SAM" id="MobiDB-lite"/>
    </source>
</evidence>
<dbReference type="Gene3D" id="3.40.50.2300">
    <property type="match status" value="1"/>
</dbReference>
<evidence type="ECO:0000256" key="5">
    <source>
        <dbReference type="ARBA" id="ARBA00023163"/>
    </source>
</evidence>
<dbReference type="Gene3D" id="1.10.8.60">
    <property type="match status" value="1"/>
</dbReference>
<dbReference type="PROSITE" id="PS00675">
    <property type="entry name" value="SIGMA54_INTERACT_1"/>
    <property type="match status" value="1"/>
</dbReference>
<evidence type="ECO:0000256" key="2">
    <source>
        <dbReference type="ARBA" id="ARBA00022840"/>
    </source>
</evidence>
<accession>A0A5B8VPT1</accession>
<dbReference type="EMBL" id="CP042434">
    <property type="protein sequence ID" value="QEC73634.1"/>
    <property type="molecule type" value="Genomic_DNA"/>
</dbReference>
<keyword evidence="4" id="KW-0238">DNA-binding</keyword>
<organism evidence="10 11">
    <name type="scientific">Arachidicoccus ginsenosidivorans</name>
    <dbReference type="NCBI Taxonomy" id="496057"/>
    <lineage>
        <taxon>Bacteria</taxon>
        <taxon>Pseudomonadati</taxon>
        <taxon>Bacteroidota</taxon>
        <taxon>Chitinophagia</taxon>
        <taxon>Chitinophagales</taxon>
        <taxon>Chitinophagaceae</taxon>
        <taxon>Arachidicoccus</taxon>
    </lineage>
</organism>
<dbReference type="GO" id="GO:0005524">
    <property type="term" value="F:ATP binding"/>
    <property type="evidence" value="ECO:0007669"/>
    <property type="project" value="UniProtKB-KW"/>
</dbReference>
<dbReference type="PROSITE" id="PS00688">
    <property type="entry name" value="SIGMA54_INTERACT_3"/>
    <property type="match status" value="1"/>
</dbReference>
<reference evidence="10 11" key="1">
    <citation type="journal article" date="2017" name="Int. J. Syst. Evol. Microbiol.">
        <title>Arachidicoccus ginsenosidivorans sp. nov., with ginsenoside-converting activity isolated from ginseng cultivating soil.</title>
        <authorList>
            <person name="Siddiqi M.Z."/>
            <person name="Aslam Z."/>
            <person name="Im W.T."/>
        </authorList>
    </citation>
    <scope>NUCLEOTIDE SEQUENCE [LARGE SCALE GENOMIC DNA]</scope>
    <source>
        <strain evidence="10 11">Gsoil 809</strain>
    </source>
</reference>
<keyword evidence="5" id="KW-0804">Transcription</keyword>
<dbReference type="KEGG" id="agi:FSB73_20150"/>
<dbReference type="InterPro" id="IPR011006">
    <property type="entry name" value="CheY-like_superfamily"/>
</dbReference>
<evidence type="ECO:0000259" key="9">
    <source>
        <dbReference type="PROSITE" id="PS50110"/>
    </source>
</evidence>
<dbReference type="SUPFAM" id="SSF46689">
    <property type="entry name" value="Homeodomain-like"/>
    <property type="match status" value="1"/>
</dbReference>
<dbReference type="Pfam" id="PF00072">
    <property type="entry name" value="Response_reg"/>
    <property type="match status" value="1"/>
</dbReference>
<dbReference type="Pfam" id="PF00158">
    <property type="entry name" value="Sigma54_activat"/>
    <property type="match status" value="1"/>
</dbReference>
<keyword evidence="2" id="KW-0067">ATP-binding</keyword>
<dbReference type="Gene3D" id="1.10.10.60">
    <property type="entry name" value="Homeodomain-like"/>
    <property type="match status" value="1"/>
</dbReference>
<name>A0A5B8VPT1_9BACT</name>
<dbReference type="PROSITE" id="PS51257">
    <property type="entry name" value="PROKAR_LIPOPROTEIN"/>
    <property type="match status" value="1"/>
</dbReference>
<dbReference type="InterPro" id="IPR027417">
    <property type="entry name" value="P-loop_NTPase"/>
</dbReference>
<dbReference type="PANTHER" id="PTHR32071">
    <property type="entry name" value="TRANSCRIPTIONAL REGULATORY PROTEIN"/>
    <property type="match status" value="1"/>
</dbReference>
<evidence type="ECO:0000313" key="11">
    <source>
        <dbReference type="Proteomes" id="UP000321291"/>
    </source>
</evidence>
<dbReference type="PANTHER" id="PTHR32071:SF81">
    <property type="entry name" value="PROPIONATE CATABOLISM OPERON REGULATORY PROTEIN"/>
    <property type="match status" value="1"/>
</dbReference>
<dbReference type="InterPro" id="IPR002197">
    <property type="entry name" value="HTH_Fis"/>
</dbReference>
<feature type="domain" description="Response regulatory" evidence="9">
    <location>
        <begin position="4"/>
        <end position="118"/>
    </location>
</feature>
<dbReference type="SUPFAM" id="SSF52540">
    <property type="entry name" value="P-loop containing nucleoside triphosphate hydrolases"/>
    <property type="match status" value="1"/>
</dbReference>
<keyword evidence="11" id="KW-1185">Reference proteome</keyword>
<dbReference type="Pfam" id="PF02954">
    <property type="entry name" value="HTH_8"/>
    <property type="match status" value="1"/>
</dbReference>
<dbReference type="Pfam" id="PF25601">
    <property type="entry name" value="AAA_lid_14"/>
    <property type="match status" value="1"/>
</dbReference>
<dbReference type="InterPro" id="IPR025944">
    <property type="entry name" value="Sigma_54_int_dom_CS"/>
</dbReference>
<evidence type="ECO:0000256" key="4">
    <source>
        <dbReference type="ARBA" id="ARBA00023125"/>
    </source>
</evidence>
<dbReference type="Proteomes" id="UP000321291">
    <property type="component" value="Chromosome"/>
</dbReference>
<dbReference type="RefSeq" id="WP_146786407.1">
    <property type="nucleotide sequence ID" value="NZ_CP042434.1"/>
</dbReference>
<protein>
    <submittedName>
        <fullName evidence="10">Sigma-54-dependent Fis family transcriptional regulator</fullName>
    </submittedName>
</protein>
<feature type="region of interest" description="Disordered" evidence="7">
    <location>
        <begin position="128"/>
        <end position="151"/>
    </location>
</feature>
<dbReference type="GO" id="GO:0006355">
    <property type="term" value="P:regulation of DNA-templated transcription"/>
    <property type="evidence" value="ECO:0007669"/>
    <property type="project" value="InterPro"/>
</dbReference>
<dbReference type="PROSITE" id="PS00676">
    <property type="entry name" value="SIGMA54_INTERACT_2"/>
    <property type="match status" value="1"/>
</dbReference>
<dbReference type="OrthoDB" id="9767106at2"/>
<evidence type="ECO:0000259" key="8">
    <source>
        <dbReference type="PROSITE" id="PS50045"/>
    </source>
</evidence>
<sequence>MLRKILILDKDLAMCQKFSNFLRNSGFVTASTSCNKEALQLIKASDFDLILCDSELKNTYPVAFLLKIKSIRPGIPIISMSDSENIQTAVELMKSGAFYFMLKPINPERLLDIVASALKEATGIQTATPDQNEKILSKPDKEKRESNEQTMSEGVMKQGYPYITGVSAISKKLYKSIDLVSPTDYTVIIHGETGTGKESVARMIHEKSHRNSGPFLAVDCGSLSKELAASELFGHEKGAFTGALQTREGAFMLAQGGTLFLDEIGNLSYDVQLLLLRAIQERVVRKVGSSAEKPVNVRLIVASNEDLYESVAKRKFREDLYHRLNEFSLTVPPLRERKEDLCLFIEAFVAHASKRLNKDLKMPTPAALEILETYHWPGNIRELLNTIKKACLFTPNGKAISEQYLPMEVKLTQEFLVRMDTDDDLSIGQNTSFSPLGIPTKASGAAQSEKSLKDIAAIAELNKIMLTLRSVKFNKSKAAEILNIDRKTLYNKLKRINI</sequence>
<dbReference type="InterPro" id="IPR003593">
    <property type="entry name" value="AAA+_ATPase"/>
</dbReference>
<dbReference type="PROSITE" id="PS50045">
    <property type="entry name" value="SIGMA54_INTERACT_4"/>
    <property type="match status" value="1"/>
</dbReference>
<evidence type="ECO:0000256" key="3">
    <source>
        <dbReference type="ARBA" id="ARBA00023015"/>
    </source>
</evidence>
<evidence type="ECO:0000313" key="10">
    <source>
        <dbReference type="EMBL" id="QEC73634.1"/>
    </source>
</evidence>
<keyword evidence="3" id="KW-0805">Transcription regulation</keyword>